<dbReference type="PANTHER" id="PTHR41542">
    <property type="entry name" value="BLL5807 PROTEIN"/>
    <property type="match status" value="1"/>
</dbReference>
<dbReference type="InterPro" id="IPR016985">
    <property type="entry name" value="UCP031890_Tim44-rel"/>
</dbReference>
<dbReference type="PANTHER" id="PTHR41542:SF1">
    <property type="entry name" value="BLL5807 PROTEIN"/>
    <property type="match status" value="1"/>
</dbReference>
<name>A0A1I1M6U1_9RHOB</name>
<organism evidence="3 4">
    <name type="scientific">Tropicimonas isoalkanivorans</name>
    <dbReference type="NCBI Taxonomy" id="441112"/>
    <lineage>
        <taxon>Bacteria</taxon>
        <taxon>Pseudomonadati</taxon>
        <taxon>Pseudomonadota</taxon>
        <taxon>Alphaproteobacteria</taxon>
        <taxon>Rhodobacterales</taxon>
        <taxon>Roseobacteraceae</taxon>
        <taxon>Tropicimonas</taxon>
    </lineage>
</organism>
<evidence type="ECO:0000313" key="3">
    <source>
        <dbReference type="EMBL" id="SFC81121.1"/>
    </source>
</evidence>
<dbReference type="InterPro" id="IPR007379">
    <property type="entry name" value="Tim44-like_dom"/>
</dbReference>
<gene>
    <name evidence="3" type="ORF">SAMN04488094_109182</name>
</gene>
<dbReference type="InterPro" id="IPR032710">
    <property type="entry name" value="NTF2-like_dom_sf"/>
</dbReference>
<dbReference type="SUPFAM" id="SSF54427">
    <property type="entry name" value="NTF2-like"/>
    <property type="match status" value="1"/>
</dbReference>
<evidence type="ECO:0000259" key="2">
    <source>
        <dbReference type="SMART" id="SM00978"/>
    </source>
</evidence>
<feature type="domain" description="Tim44-like" evidence="2">
    <location>
        <begin position="74"/>
        <end position="222"/>
    </location>
</feature>
<dbReference type="OrthoDB" id="9798618at2"/>
<dbReference type="NCBIfam" id="NF033779">
    <property type="entry name" value="Tim44_TimA_adap"/>
    <property type="match status" value="1"/>
</dbReference>
<dbReference type="Proteomes" id="UP000198728">
    <property type="component" value="Unassembled WGS sequence"/>
</dbReference>
<evidence type="ECO:0000256" key="1">
    <source>
        <dbReference type="SAM" id="MobiDB-lite"/>
    </source>
</evidence>
<dbReference type="SMART" id="SM00978">
    <property type="entry name" value="Tim44"/>
    <property type="match status" value="1"/>
</dbReference>
<dbReference type="RefSeq" id="WP_093361553.1">
    <property type="nucleotide sequence ID" value="NZ_FOLG01000009.1"/>
</dbReference>
<feature type="region of interest" description="Disordered" evidence="1">
    <location>
        <begin position="31"/>
        <end position="52"/>
    </location>
</feature>
<keyword evidence="4" id="KW-1185">Reference proteome</keyword>
<protein>
    <submittedName>
        <fullName evidence="3">Predicted lipid-binding transport protein, Tim44 family</fullName>
    </submittedName>
</protein>
<proteinExistence type="predicted"/>
<evidence type="ECO:0000313" key="4">
    <source>
        <dbReference type="Proteomes" id="UP000198728"/>
    </source>
</evidence>
<sequence>MSAAVIQLLVLAGIAIFLILRLRSVLGTREGFEKPPLPPGDRPAGRAPNRPDLEVIEGGPDRDITDHVPEGSPAAQALAQMKRVEPSFNVQEFLQGARGAYEMILMAFEHGELERIEPYLDPDVREAFAQGIAQREEQGLTIDSNFVGVRELVLTKADFDPSTDLAEITVRFVGEMTHIVRDANGTVLEGSETEIKRQRDVWTFARKMGIGDPNWQLVATGE</sequence>
<dbReference type="AlphaFoldDB" id="A0A1I1M6U1"/>
<reference evidence="3 4" key="1">
    <citation type="submission" date="2016-10" db="EMBL/GenBank/DDBJ databases">
        <authorList>
            <person name="de Groot N.N."/>
        </authorList>
    </citation>
    <scope>NUCLEOTIDE SEQUENCE [LARGE SCALE GENOMIC DNA]</scope>
    <source>
        <strain evidence="3 4">DSM 19548</strain>
    </source>
</reference>
<dbReference type="Pfam" id="PF04280">
    <property type="entry name" value="Tim44"/>
    <property type="match status" value="1"/>
</dbReference>
<dbReference type="STRING" id="441112.SAMN04488094_109182"/>
<accession>A0A1I1M6U1</accession>
<dbReference type="EMBL" id="FOLG01000009">
    <property type="protein sequence ID" value="SFC81121.1"/>
    <property type="molecule type" value="Genomic_DNA"/>
</dbReference>
<dbReference type="Gene3D" id="3.10.450.240">
    <property type="match status" value="1"/>
</dbReference>
<dbReference type="PIRSF" id="PIRSF031890">
    <property type="entry name" value="UCP031890_transporter_Tim44"/>
    <property type="match status" value="1"/>
</dbReference>